<dbReference type="InterPro" id="IPR001509">
    <property type="entry name" value="Epimerase_deHydtase"/>
</dbReference>
<evidence type="ECO:0000313" key="3">
    <source>
        <dbReference type="Proteomes" id="UP000612746"/>
    </source>
</evidence>
<accession>A0A8H7Q883</accession>
<evidence type="ECO:0000259" key="1">
    <source>
        <dbReference type="Pfam" id="PF01370"/>
    </source>
</evidence>
<comment type="caution">
    <text evidence="2">The sequence shown here is derived from an EMBL/GenBank/DDBJ whole genome shotgun (WGS) entry which is preliminary data.</text>
</comment>
<dbReference type="Gene3D" id="3.40.50.720">
    <property type="entry name" value="NAD(P)-binding Rossmann-like Domain"/>
    <property type="match status" value="1"/>
</dbReference>
<dbReference type="SUPFAM" id="SSF51735">
    <property type="entry name" value="NAD(P)-binding Rossmann-fold domains"/>
    <property type="match status" value="1"/>
</dbReference>
<dbReference type="Pfam" id="PF01370">
    <property type="entry name" value="Epimerase"/>
    <property type="match status" value="1"/>
</dbReference>
<dbReference type="GO" id="GO:0005739">
    <property type="term" value="C:mitochondrion"/>
    <property type="evidence" value="ECO:0007669"/>
    <property type="project" value="TreeGrafter"/>
</dbReference>
<keyword evidence="3" id="KW-1185">Reference proteome</keyword>
<dbReference type="PANTHER" id="PTHR12126:SF16">
    <property type="entry name" value="MIOREX COMPLEX COMPONENT 2"/>
    <property type="match status" value="1"/>
</dbReference>
<dbReference type="EMBL" id="JAEPRA010000004">
    <property type="protein sequence ID" value="KAG2187003.1"/>
    <property type="molecule type" value="Genomic_DNA"/>
</dbReference>
<proteinExistence type="predicted"/>
<dbReference type="PANTHER" id="PTHR12126">
    <property type="entry name" value="NADH-UBIQUINONE OXIDOREDUCTASE 39 KDA SUBUNIT-RELATED"/>
    <property type="match status" value="1"/>
</dbReference>
<protein>
    <recommendedName>
        <fullName evidence="1">NAD-dependent epimerase/dehydratase domain-containing protein</fullName>
    </recommendedName>
</protein>
<evidence type="ECO:0000313" key="2">
    <source>
        <dbReference type="EMBL" id="KAG2187003.1"/>
    </source>
</evidence>
<sequence>MSAARKILVVGGTGFLGLNVCKQAVWRGWEVISLSRRGLPTGTTSNSQGEWKSEVQWVAGDSTEPDSYKEILEGVTDVVHTVGILMENDYKKIVQAKSVTDAIDGVGSVFGQLLGMKDNGNPFKQDSTTPKVTYEMMNRDTAISLAKAAAGTPSIQSYIYVSATDLFPCISPRYITTKREAERYLFSRPEFRSVVLRPGFMYSDARPATLPLAGVIEALNTVTGPCSRDVASLPMGTLMTTPALNVDRVAEAVIESIARPTLKGILDVGDMEKLLSTPPPQPAAPVSAHV</sequence>
<name>A0A8H7Q883_9FUNG</name>
<dbReference type="GO" id="GO:0044877">
    <property type="term" value="F:protein-containing complex binding"/>
    <property type="evidence" value="ECO:0007669"/>
    <property type="project" value="TreeGrafter"/>
</dbReference>
<dbReference type="Proteomes" id="UP000612746">
    <property type="component" value="Unassembled WGS sequence"/>
</dbReference>
<gene>
    <name evidence="2" type="ORF">INT44_003231</name>
</gene>
<dbReference type="AlphaFoldDB" id="A0A8H7Q883"/>
<dbReference type="InterPro" id="IPR051207">
    <property type="entry name" value="ComplexI_NDUFA9_subunit"/>
</dbReference>
<dbReference type="OrthoDB" id="276721at2759"/>
<organism evidence="2 3">
    <name type="scientific">Umbelopsis vinacea</name>
    <dbReference type="NCBI Taxonomy" id="44442"/>
    <lineage>
        <taxon>Eukaryota</taxon>
        <taxon>Fungi</taxon>
        <taxon>Fungi incertae sedis</taxon>
        <taxon>Mucoromycota</taxon>
        <taxon>Mucoromycotina</taxon>
        <taxon>Umbelopsidomycetes</taxon>
        <taxon>Umbelopsidales</taxon>
        <taxon>Umbelopsidaceae</taxon>
        <taxon>Umbelopsis</taxon>
    </lineage>
</organism>
<reference evidence="2" key="1">
    <citation type="submission" date="2020-12" db="EMBL/GenBank/DDBJ databases">
        <title>Metabolic potential, ecology and presence of endohyphal bacteria is reflected in genomic diversity of Mucoromycotina.</title>
        <authorList>
            <person name="Muszewska A."/>
            <person name="Okrasinska A."/>
            <person name="Steczkiewicz K."/>
            <person name="Drgas O."/>
            <person name="Orlowska M."/>
            <person name="Perlinska-Lenart U."/>
            <person name="Aleksandrzak-Piekarczyk T."/>
            <person name="Szatraj K."/>
            <person name="Zielenkiewicz U."/>
            <person name="Pilsyk S."/>
            <person name="Malc E."/>
            <person name="Mieczkowski P."/>
            <person name="Kruszewska J.S."/>
            <person name="Biernat P."/>
            <person name="Pawlowska J."/>
        </authorList>
    </citation>
    <scope>NUCLEOTIDE SEQUENCE</scope>
    <source>
        <strain evidence="2">WA0000051536</strain>
    </source>
</reference>
<dbReference type="InterPro" id="IPR036291">
    <property type="entry name" value="NAD(P)-bd_dom_sf"/>
</dbReference>
<feature type="domain" description="NAD-dependent epimerase/dehydratase" evidence="1">
    <location>
        <begin position="7"/>
        <end position="83"/>
    </location>
</feature>